<keyword evidence="4 6" id="KW-0862">Zinc</keyword>
<dbReference type="GO" id="GO:0030198">
    <property type="term" value="P:extracellular matrix organization"/>
    <property type="evidence" value="ECO:0007669"/>
    <property type="project" value="TreeGrafter"/>
</dbReference>
<dbReference type="InterPro" id="IPR024079">
    <property type="entry name" value="MetalloPept_cat_dom_sf"/>
</dbReference>
<accession>A0A0D9XMC7</accession>
<dbReference type="EnsemblPlants" id="LPERR10G14160.1">
    <property type="protein sequence ID" value="LPERR10G14160.1"/>
    <property type="gene ID" value="LPERR10G14160"/>
</dbReference>
<evidence type="ECO:0000259" key="8">
    <source>
        <dbReference type="SMART" id="SM00235"/>
    </source>
</evidence>
<dbReference type="Proteomes" id="UP000032180">
    <property type="component" value="Chromosome 10"/>
</dbReference>
<evidence type="ECO:0000256" key="7">
    <source>
        <dbReference type="SAM" id="SignalP"/>
    </source>
</evidence>
<evidence type="ECO:0000256" key="6">
    <source>
        <dbReference type="PIRSR" id="PIRSR621190-2"/>
    </source>
</evidence>
<feature type="binding site" evidence="6">
    <location>
        <position position="134"/>
    </location>
    <ligand>
        <name>Zn(2+)</name>
        <dbReference type="ChEBI" id="CHEBI:29105"/>
        <label>1</label>
    </ligand>
</feature>
<evidence type="ECO:0000256" key="4">
    <source>
        <dbReference type="ARBA" id="ARBA00022833"/>
    </source>
</evidence>
<sequence length="268" mass="29845">MFRSRRRRDATPACLLLLTMLFILSRLPAAAARPAPTTMTKPHGGGAVISRYSFFPDKPRWTRPPGQVDQPMVLTYALSKTDTVDYLPRDAVRAVLRSAFARWAEVIPVSFEEITDDDGYSGAEIKVGFYHGEHGDGAPFDGPRNVLAHASPPEDGGLHFDAAEHWSVDLSAEEDKSAVVYDLESVAVHEIGHILGLDHSTVRRSVMWPTAGPWEREVRLNVDDIEGVQKLYGANPNFSFVEYFKPAHETPASRFWQLGLAYILLVPF</sequence>
<name>A0A0D9XMC7_9ORYZ</name>
<comment type="cofactor">
    <cofactor evidence="6">
        <name>Ca(2+)</name>
        <dbReference type="ChEBI" id="CHEBI:29108"/>
    </cofactor>
    <text evidence="6">Can bind about 5 Ca(2+) ions per subunit.</text>
</comment>
<dbReference type="SUPFAM" id="SSF55486">
    <property type="entry name" value="Metalloproteases ('zincins'), catalytic domain"/>
    <property type="match status" value="1"/>
</dbReference>
<feature type="binding site" evidence="6">
    <location>
        <position position="159"/>
    </location>
    <ligand>
        <name>Zn(2+)</name>
        <dbReference type="ChEBI" id="CHEBI:29105"/>
        <label>1</label>
    </ligand>
</feature>
<reference evidence="9" key="3">
    <citation type="submission" date="2015-04" db="UniProtKB">
        <authorList>
            <consortium name="EnsemblPlants"/>
        </authorList>
    </citation>
    <scope>IDENTIFICATION</scope>
</reference>
<feature type="binding site" evidence="6">
    <location>
        <position position="199"/>
    </location>
    <ligand>
        <name>Zn(2+)</name>
        <dbReference type="ChEBI" id="CHEBI:29105"/>
        <label>2</label>
        <note>catalytic</note>
    </ligand>
</feature>
<dbReference type="MEROPS" id="M10.A02"/>
<evidence type="ECO:0000256" key="2">
    <source>
        <dbReference type="ARBA" id="ARBA00022723"/>
    </source>
</evidence>
<feature type="binding site" evidence="6">
    <location>
        <position position="136"/>
    </location>
    <ligand>
        <name>Zn(2+)</name>
        <dbReference type="ChEBI" id="CHEBI:29105"/>
        <label>1</label>
    </ligand>
</feature>
<feature type="binding site" evidence="6">
    <location>
        <position position="189"/>
    </location>
    <ligand>
        <name>Zn(2+)</name>
        <dbReference type="ChEBI" id="CHEBI:29105"/>
        <label>2</label>
        <note>catalytic</note>
    </ligand>
</feature>
<feature type="binding site" evidence="6">
    <location>
        <position position="164"/>
    </location>
    <ligand>
        <name>Ca(2+)</name>
        <dbReference type="ChEBI" id="CHEBI:29108"/>
        <label>1</label>
    </ligand>
</feature>
<dbReference type="InterPro" id="IPR006026">
    <property type="entry name" value="Peptidase_Metallo"/>
</dbReference>
<dbReference type="HOGENOM" id="CLU_015489_5_0_1"/>
<evidence type="ECO:0000313" key="10">
    <source>
        <dbReference type="Proteomes" id="UP000032180"/>
    </source>
</evidence>
<dbReference type="InterPro" id="IPR021190">
    <property type="entry name" value="Pept_M10A"/>
</dbReference>
<dbReference type="InterPro" id="IPR033739">
    <property type="entry name" value="M10A_MMP"/>
</dbReference>
<feature type="domain" description="Peptidase metallopeptidase" evidence="8">
    <location>
        <begin position="57"/>
        <end position="234"/>
    </location>
</feature>
<dbReference type="STRING" id="77586.A0A0D9XMC7"/>
<feature type="chain" id="PRO_5002350453" description="Peptidase metallopeptidase domain-containing protein" evidence="7">
    <location>
        <begin position="33"/>
        <end position="268"/>
    </location>
</feature>
<feature type="binding site" evidence="6">
    <location>
        <position position="141"/>
    </location>
    <ligand>
        <name>Ca(2+)</name>
        <dbReference type="ChEBI" id="CHEBI:29108"/>
        <label>3</label>
    </ligand>
</feature>
<dbReference type="GO" id="GO:0004222">
    <property type="term" value="F:metalloendopeptidase activity"/>
    <property type="evidence" value="ECO:0007669"/>
    <property type="project" value="InterPro"/>
</dbReference>
<dbReference type="PRINTS" id="PR00138">
    <property type="entry name" value="MATRIXIN"/>
</dbReference>
<feature type="binding site" evidence="6">
    <location>
        <position position="164"/>
    </location>
    <ligand>
        <name>Ca(2+)</name>
        <dbReference type="ChEBI" id="CHEBI:29108"/>
        <label>3</label>
    </ligand>
</feature>
<comment type="cofactor">
    <cofactor evidence="6">
        <name>Zn(2+)</name>
        <dbReference type="ChEBI" id="CHEBI:29105"/>
    </cofactor>
    <text evidence="6">Binds 2 Zn(2+) ions per subunit.</text>
</comment>
<keyword evidence="7" id="KW-0732">Signal</keyword>
<feature type="binding site" evidence="6">
    <location>
        <position position="207"/>
    </location>
    <ligand>
        <name>Zn(2+)</name>
        <dbReference type="ChEBI" id="CHEBI:29105"/>
        <label>2</label>
        <note>catalytic</note>
    </ligand>
</feature>
<dbReference type="GO" id="GO:0006508">
    <property type="term" value="P:proteolysis"/>
    <property type="evidence" value="ECO:0007669"/>
    <property type="project" value="UniProtKB-KW"/>
</dbReference>
<keyword evidence="3" id="KW-0378">Hydrolase</keyword>
<reference evidence="10" key="2">
    <citation type="submission" date="2013-12" db="EMBL/GenBank/DDBJ databases">
        <authorList>
            <person name="Yu Y."/>
            <person name="Lee S."/>
            <person name="de Baynast K."/>
            <person name="Wissotski M."/>
            <person name="Liu L."/>
            <person name="Talag J."/>
            <person name="Goicoechea J."/>
            <person name="Angelova A."/>
            <person name="Jetty R."/>
            <person name="Kudrna D."/>
            <person name="Golser W."/>
            <person name="Rivera L."/>
            <person name="Zhang J."/>
            <person name="Wing R."/>
        </authorList>
    </citation>
    <scope>NUCLEOTIDE SEQUENCE</scope>
</reference>
<evidence type="ECO:0000256" key="5">
    <source>
        <dbReference type="PIRSR" id="PIRSR621190-1"/>
    </source>
</evidence>
<dbReference type="Gene3D" id="3.40.390.10">
    <property type="entry name" value="Collagenase (Catalytic Domain)"/>
    <property type="match status" value="1"/>
</dbReference>
<dbReference type="eggNOG" id="KOG1565">
    <property type="taxonomic scope" value="Eukaryota"/>
</dbReference>
<dbReference type="PANTHER" id="PTHR10201">
    <property type="entry name" value="MATRIX METALLOPROTEINASE"/>
    <property type="match status" value="1"/>
</dbReference>
<keyword evidence="6" id="KW-0106">Calcium</keyword>
<dbReference type="GO" id="GO:0031012">
    <property type="term" value="C:extracellular matrix"/>
    <property type="evidence" value="ECO:0007669"/>
    <property type="project" value="InterPro"/>
</dbReference>
<dbReference type="CDD" id="cd04278">
    <property type="entry name" value="ZnMc_MMP"/>
    <property type="match status" value="1"/>
</dbReference>
<feature type="active site" evidence="5">
    <location>
        <position position="190"/>
    </location>
</feature>
<feature type="binding site" evidence="6">
    <location>
        <position position="193"/>
    </location>
    <ligand>
        <name>Zn(2+)</name>
        <dbReference type="ChEBI" id="CHEBI:29105"/>
        <label>2</label>
        <note>catalytic</note>
    </ligand>
</feature>
<dbReference type="Gramene" id="LPERR10G14160.1">
    <property type="protein sequence ID" value="LPERR10G14160.1"/>
    <property type="gene ID" value="LPERR10G14160"/>
</dbReference>
<feature type="binding site" evidence="6">
    <location>
        <position position="149"/>
    </location>
    <ligand>
        <name>Zn(2+)</name>
        <dbReference type="ChEBI" id="CHEBI:29105"/>
        <label>1</label>
    </ligand>
</feature>
<dbReference type="PANTHER" id="PTHR10201:SF321">
    <property type="entry name" value="METALLOENDOPROTEINASE 4-MMP"/>
    <property type="match status" value="1"/>
</dbReference>
<feature type="binding site" evidence="6">
    <location>
        <position position="161"/>
    </location>
    <ligand>
        <name>Ca(2+)</name>
        <dbReference type="ChEBI" id="CHEBI:29108"/>
        <label>3</label>
    </ligand>
</feature>
<evidence type="ECO:0000256" key="3">
    <source>
        <dbReference type="ARBA" id="ARBA00022801"/>
    </source>
</evidence>
<keyword evidence="2 6" id="KW-0479">Metal-binding</keyword>
<dbReference type="GO" id="GO:0030574">
    <property type="term" value="P:collagen catabolic process"/>
    <property type="evidence" value="ECO:0007669"/>
    <property type="project" value="TreeGrafter"/>
</dbReference>
<dbReference type="GO" id="GO:0008270">
    <property type="term" value="F:zinc ion binding"/>
    <property type="evidence" value="ECO:0007669"/>
    <property type="project" value="InterPro"/>
</dbReference>
<feature type="signal peptide" evidence="7">
    <location>
        <begin position="1"/>
        <end position="32"/>
    </location>
</feature>
<keyword evidence="10" id="KW-1185">Reference proteome</keyword>
<dbReference type="InterPro" id="IPR001818">
    <property type="entry name" value="Pept_M10_metallopeptidase"/>
</dbReference>
<protein>
    <recommendedName>
        <fullName evidence="8">Peptidase metallopeptidase domain-containing protein</fullName>
    </recommendedName>
</protein>
<organism evidence="9 10">
    <name type="scientific">Leersia perrieri</name>
    <dbReference type="NCBI Taxonomy" id="77586"/>
    <lineage>
        <taxon>Eukaryota</taxon>
        <taxon>Viridiplantae</taxon>
        <taxon>Streptophyta</taxon>
        <taxon>Embryophyta</taxon>
        <taxon>Tracheophyta</taxon>
        <taxon>Spermatophyta</taxon>
        <taxon>Magnoliopsida</taxon>
        <taxon>Liliopsida</taxon>
        <taxon>Poales</taxon>
        <taxon>Poaceae</taxon>
        <taxon>BOP clade</taxon>
        <taxon>Oryzoideae</taxon>
        <taxon>Oryzeae</taxon>
        <taxon>Oryzinae</taxon>
        <taxon>Leersia</taxon>
    </lineage>
</organism>
<proteinExistence type="predicted"/>
<dbReference type="SMART" id="SM00235">
    <property type="entry name" value="ZnMc"/>
    <property type="match status" value="1"/>
</dbReference>
<evidence type="ECO:0000313" key="9">
    <source>
        <dbReference type="EnsemblPlants" id="LPERR10G14160.1"/>
    </source>
</evidence>
<feature type="binding site" evidence="6">
    <location>
        <position position="142"/>
    </location>
    <ligand>
        <name>Ca(2+)</name>
        <dbReference type="ChEBI" id="CHEBI:29108"/>
        <label>3</label>
    </ligand>
</feature>
<evidence type="ECO:0000256" key="1">
    <source>
        <dbReference type="ARBA" id="ARBA00022670"/>
    </source>
</evidence>
<dbReference type="Pfam" id="PF00413">
    <property type="entry name" value="Peptidase_M10"/>
    <property type="match status" value="1"/>
</dbReference>
<reference evidence="9 10" key="1">
    <citation type="submission" date="2012-08" db="EMBL/GenBank/DDBJ databases">
        <title>Oryza genome evolution.</title>
        <authorList>
            <person name="Wing R.A."/>
        </authorList>
    </citation>
    <scope>NUCLEOTIDE SEQUENCE</scope>
</reference>
<keyword evidence="1" id="KW-0645">Protease</keyword>
<dbReference type="AlphaFoldDB" id="A0A0D9XMC7"/>